<evidence type="ECO:0000313" key="3">
    <source>
        <dbReference type="Proteomes" id="UP000798046"/>
    </source>
</evidence>
<dbReference type="Gene3D" id="1.10.10.10">
    <property type="entry name" value="Winged helix-like DNA-binding domain superfamily/Winged helix DNA-binding domain"/>
    <property type="match status" value="1"/>
</dbReference>
<organism evidence="2 3">
    <name type="scientific">Oryzomonas sagensis</name>
    <dbReference type="NCBI Taxonomy" id="2603857"/>
    <lineage>
        <taxon>Bacteria</taxon>
        <taxon>Pseudomonadati</taxon>
        <taxon>Thermodesulfobacteriota</taxon>
        <taxon>Desulfuromonadia</taxon>
        <taxon>Geobacterales</taxon>
        <taxon>Geobacteraceae</taxon>
        <taxon>Oryzomonas</taxon>
    </lineage>
</organism>
<dbReference type="InterPro" id="IPR015191">
    <property type="entry name" value="SelB_WHD4"/>
</dbReference>
<sequence length="50" mass="5777">MPQAGRGEIPPPKFRESTGLSRDFLIPLLEYFGSGKVTIRVEDKRVFRKR</sequence>
<name>A0ABQ6TLF1_9BACT</name>
<keyword evidence="3" id="KW-1185">Reference proteome</keyword>
<evidence type="ECO:0000259" key="1">
    <source>
        <dbReference type="Pfam" id="PF09107"/>
    </source>
</evidence>
<reference evidence="2 3" key="1">
    <citation type="journal article" date="2020" name="Microorganisms">
        <title>Description of Three Novel Members in the Family Geobacteraceae, Oryzomonas japonicum gen. nov., sp. nov., Oryzomonas sagensis sp. nov., and Oryzomonas ruber sp. nov.</title>
        <authorList>
            <person name="Xu Z."/>
            <person name="Masuda Y."/>
            <person name="Hayakawa C."/>
            <person name="Ushijima N."/>
            <person name="Kawano K."/>
            <person name="Shiratori Y."/>
            <person name="Senoo K."/>
            <person name="Itoh H."/>
        </authorList>
    </citation>
    <scope>NUCLEOTIDE SEQUENCE [LARGE SCALE GENOMIC DNA]</scope>
    <source>
        <strain evidence="2 3">Red100</strain>
    </source>
</reference>
<gene>
    <name evidence="2" type="ORF">F6V30_14645</name>
</gene>
<dbReference type="Pfam" id="PF09107">
    <property type="entry name" value="WHD_3rd_SelB"/>
    <property type="match status" value="1"/>
</dbReference>
<dbReference type="EMBL" id="VZRA01000004">
    <property type="protein sequence ID" value="KAB0669113.1"/>
    <property type="molecule type" value="Genomic_DNA"/>
</dbReference>
<dbReference type="Proteomes" id="UP000798046">
    <property type="component" value="Unassembled WGS sequence"/>
</dbReference>
<evidence type="ECO:0000313" key="2">
    <source>
        <dbReference type="EMBL" id="KAB0669113.1"/>
    </source>
</evidence>
<proteinExistence type="predicted"/>
<comment type="caution">
    <text evidence="2">The sequence shown here is derived from an EMBL/GenBank/DDBJ whole genome shotgun (WGS) entry which is preliminary data.</text>
</comment>
<feature type="domain" description="Elongation factor SelB fourth winged-helix" evidence="1">
    <location>
        <begin position="6"/>
        <end position="47"/>
    </location>
</feature>
<dbReference type="InterPro" id="IPR036390">
    <property type="entry name" value="WH_DNA-bd_sf"/>
</dbReference>
<accession>A0ABQ6TLF1</accession>
<dbReference type="InterPro" id="IPR036388">
    <property type="entry name" value="WH-like_DNA-bd_sf"/>
</dbReference>
<dbReference type="SUPFAM" id="SSF46785">
    <property type="entry name" value="Winged helix' DNA-binding domain"/>
    <property type="match status" value="1"/>
</dbReference>
<protein>
    <recommendedName>
        <fullName evidence="1">Elongation factor SelB fourth winged-helix domain-containing protein</fullName>
    </recommendedName>
</protein>